<organism evidence="1 2">
    <name type="scientific">Cyphomyrmex costatus</name>
    <dbReference type="NCBI Taxonomy" id="456900"/>
    <lineage>
        <taxon>Eukaryota</taxon>
        <taxon>Metazoa</taxon>
        <taxon>Ecdysozoa</taxon>
        <taxon>Arthropoda</taxon>
        <taxon>Hexapoda</taxon>
        <taxon>Insecta</taxon>
        <taxon>Pterygota</taxon>
        <taxon>Neoptera</taxon>
        <taxon>Endopterygota</taxon>
        <taxon>Hymenoptera</taxon>
        <taxon>Apocrita</taxon>
        <taxon>Aculeata</taxon>
        <taxon>Formicoidea</taxon>
        <taxon>Formicidae</taxon>
        <taxon>Myrmicinae</taxon>
        <taxon>Cyphomyrmex</taxon>
    </lineage>
</organism>
<evidence type="ECO:0000313" key="1">
    <source>
        <dbReference type="EMBL" id="KYM95503.1"/>
    </source>
</evidence>
<accession>A0A195C5Q4</accession>
<proteinExistence type="predicted"/>
<protein>
    <submittedName>
        <fullName evidence="1">Uncharacterized protein</fullName>
    </submittedName>
</protein>
<name>A0A195C5Q4_9HYME</name>
<dbReference type="EMBL" id="KQ978292">
    <property type="protein sequence ID" value="KYM95503.1"/>
    <property type="molecule type" value="Genomic_DNA"/>
</dbReference>
<gene>
    <name evidence="1" type="ORF">ALC62_13933</name>
</gene>
<keyword evidence="2" id="KW-1185">Reference proteome</keyword>
<dbReference type="Proteomes" id="UP000078542">
    <property type="component" value="Unassembled WGS sequence"/>
</dbReference>
<sequence>MACYFDWIIIDLACATADLLNKVSYVTCDGEIREIVSIKMSSLKYKNT</sequence>
<dbReference type="AlphaFoldDB" id="A0A195C5Q4"/>
<reference evidence="1 2" key="1">
    <citation type="submission" date="2016-03" db="EMBL/GenBank/DDBJ databases">
        <title>Cyphomyrmex costatus WGS genome.</title>
        <authorList>
            <person name="Nygaard S."/>
            <person name="Hu H."/>
            <person name="Boomsma J."/>
            <person name="Zhang G."/>
        </authorList>
    </citation>
    <scope>NUCLEOTIDE SEQUENCE [LARGE SCALE GENOMIC DNA]</scope>
    <source>
        <strain evidence="1">MS0001</strain>
        <tissue evidence="1">Whole body</tissue>
    </source>
</reference>
<evidence type="ECO:0000313" key="2">
    <source>
        <dbReference type="Proteomes" id="UP000078542"/>
    </source>
</evidence>